<feature type="transmembrane region" description="Helical" evidence="7">
    <location>
        <begin position="161"/>
        <end position="187"/>
    </location>
</feature>
<dbReference type="EMBL" id="BAAAZD010000001">
    <property type="protein sequence ID" value="GAA3996248.1"/>
    <property type="molecule type" value="Genomic_DNA"/>
</dbReference>
<dbReference type="PANTHER" id="PTHR30213">
    <property type="entry name" value="INNER MEMBRANE PROTEIN YHJD"/>
    <property type="match status" value="1"/>
</dbReference>
<feature type="transmembrane region" description="Helical" evidence="7">
    <location>
        <begin position="269"/>
        <end position="292"/>
    </location>
</feature>
<evidence type="ECO:0000256" key="5">
    <source>
        <dbReference type="ARBA" id="ARBA00023136"/>
    </source>
</evidence>
<feature type="transmembrane region" description="Helical" evidence="7">
    <location>
        <begin position="59"/>
        <end position="81"/>
    </location>
</feature>
<evidence type="ECO:0000256" key="6">
    <source>
        <dbReference type="SAM" id="MobiDB-lite"/>
    </source>
</evidence>
<keyword evidence="5 7" id="KW-0472">Membrane</keyword>
<evidence type="ECO:0000313" key="8">
    <source>
        <dbReference type="EMBL" id="GAA3996248.1"/>
    </source>
</evidence>
<comment type="subcellular location">
    <subcellularLocation>
        <location evidence="1">Cell membrane</location>
        <topology evidence="1">Multi-pass membrane protein</topology>
    </subcellularLocation>
</comment>
<sequence>MKDLSPQSPEARRKRLAAVKARFGSQVVERIKPGTRPFEVAKRVAIGVYSDGFIHAGNIAYLSLLSMFPFFILAAAMAQLFGSSDGAQQAVFNVLRSLPPDIAAVIRDPIREVLTARQGPLLWFGAIVGLWTASGFIETIRDILRRAYGVKYTKPFWEYRLLSALFMLGLVLLLMIALASTVLLSSIEAFIVAKVPGLADVAGTITLVRLVPGAALYLTIYLTFVVLTPSRYRKIHCRKWPGALLVTSWWVGTATLLPKVIALAGGYSLTYGSLAGVMIALLFFFIIGLGVVMGAELNAGLAESGATALEGEQYAGPHAASLDVEEPEPGEKVTAKPSQVEEVPATEREAVDAAEKGKIA</sequence>
<dbReference type="RefSeq" id="WP_344708237.1">
    <property type="nucleotide sequence ID" value="NZ_BAAAZD010000001.1"/>
</dbReference>
<feature type="compositionally biased region" description="Basic and acidic residues" evidence="6">
    <location>
        <begin position="345"/>
        <end position="360"/>
    </location>
</feature>
<evidence type="ECO:0000256" key="1">
    <source>
        <dbReference type="ARBA" id="ARBA00004651"/>
    </source>
</evidence>
<gene>
    <name evidence="8" type="ORF">GCM10022211_01350</name>
</gene>
<accession>A0ABP7REA8</accession>
<evidence type="ECO:0000313" key="9">
    <source>
        <dbReference type="Proteomes" id="UP001501310"/>
    </source>
</evidence>
<name>A0ABP7REA8_9SPHN</name>
<dbReference type="Pfam" id="PF03631">
    <property type="entry name" value="Virul_fac_BrkB"/>
    <property type="match status" value="1"/>
</dbReference>
<feature type="region of interest" description="Disordered" evidence="6">
    <location>
        <begin position="323"/>
        <end position="360"/>
    </location>
</feature>
<proteinExistence type="predicted"/>
<comment type="caution">
    <text evidence="8">The sequence shown here is derived from an EMBL/GenBank/DDBJ whole genome shotgun (WGS) entry which is preliminary data.</text>
</comment>
<dbReference type="InterPro" id="IPR017039">
    <property type="entry name" value="Virul_fac_BrkB"/>
</dbReference>
<keyword evidence="4 7" id="KW-1133">Transmembrane helix</keyword>
<protein>
    <submittedName>
        <fullName evidence="8">Uncharacterized protein</fullName>
    </submittedName>
</protein>
<dbReference type="PANTHER" id="PTHR30213:SF0">
    <property type="entry name" value="UPF0761 MEMBRANE PROTEIN YIHY"/>
    <property type="match status" value="1"/>
</dbReference>
<reference evidence="9" key="1">
    <citation type="journal article" date="2019" name="Int. J. Syst. Evol. Microbiol.">
        <title>The Global Catalogue of Microorganisms (GCM) 10K type strain sequencing project: providing services to taxonomists for standard genome sequencing and annotation.</title>
        <authorList>
            <consortium name="The Broad Institute Genomics Platform"/>
            <consortium name="The Broad Institute Genome Sequencing Center for Infectious Disease"/>
            <person name="Wu L."/>
            <person name="Ma J."/>
        </authorList>
    </citation>
    <scope>NUCLEOTIDE SEQUENCE [LARGE SCALE GENOMIC DNA]</scope>
    <source>
        <strain evidence="9">JCM 16603</strain>
    </source>
</reference>
<feature type="transmembrane region" description="Helical" evidence="7">
    <location>
        <begin position="207"/>
        <end position="228"/>
    </location>
</feature>
<evidence type="ECO:0000256" key="3">
    <source>
        <dbReference type="ARBA" id="ARBA00022692"/>
    </source>
</evidence>
<dbReference type="Proteomes" id="UP001501310">
    <property type="component" value="Unassembled WGS sequence"/>
</dbReference>
<keyword evidence="2" id="KW-1003">Cell membrane</keyword>
<feature type="transmembrane region" description="Helical" evidence="7">
    <location>
        <begin position="240"/>
        <end position="257"/>
    </location>
</feature>
<evidence type="ECO:0000256" key="7">
    <source>
        <dbReference type="SAM" id="Phobius"/>
    </source>
</evidence>
<organism evidence="8 9">
    <name type="scientific">Sphingomonas humi</name>
    <dbReference type="NCBI Taxonomy" id="335630"/>
    <lineage>
        <taxon>Bacteria</taxon>
        <taxon>Pseudomonadati</taxon>
        <taxon>Pseudomonadota</taxon>
        <taxon>Alphaproteobacteria</taxon>
        <taxon>Sphingomonadales</taxon>
        <taxon>Sphingomonadaceae</taxon>
        <taxon>Sphingomonas</taxon>
    </lineage>
</organism>
<feature type="transmembrane region" description="Helical" evidence="7">
    <location>
        <begin position="121"/>
        <end position="140"/>
    </location>
</feature>
<evidence type="ECO:0000256" key="2">
    <source>
        <dbReference type="ARBA" id="ARBA00022475"/>
    </source>
</evidence>
<keyword evidence="3 7" id="KW-0812">Transmembrane</keyword>
<evidence type="ECO:0000256" key="4">
    <source>
        <dbReference type="ARBA" id="ARBA00022989"/>
    </source>
</evidence>
<keyword evidence="9" id="KW-1185">Reference proteome</keyword>